<sequence length="676" mass="72712">MKPFLCSALLRYTPGLLAALLILAMPFTAQAEVAFTLDLWHGYSFYYGDAALVATNPAPATYHRVESHNGLIWQNAGNNNDSSSSNLSLTNDLAVLMNEVTNGLWTLTLNFGDASQQIYTFSVSAAGVNTGLFGTADVTSPADGTTATTNQPNIQWTGPNFPEVYVQVAENDFPYAFGGSATLPGTTTNWTPPAPLSAAEQSVLLIFRTNGYAGVTFTTPTGGTGLTGWSAVADLNTYDYSSFTVPGAAGNSALGNAVDAPELTWTTGGDADWFAQDYEVYDITTNAAQSGFIGVSGTSWIETTVQGPGTLEYAWAIFADEYDYAEVEWNGFQENYLEWDWGWDTGIIYLDPGPNTIRWTFYNDDPTAGDYDAAFLDEVVYTPEPPEYDVEFNLRLQRNYRNGTTYYLAFPDLPSVYPPAATVHEVESPNQLFTGGEGSSSSANLTSLDAVLDECTNGVWTLYLDRGSPYEEQYTFSMSVLSLSTNDFPPVVILDPIDGASGVSTDPNYMWFGPPSFDSLFVLVRDNEANSTVGFSSLSALTASWDGPTLAEGTNTFSATYTSNNFMGLDFTEPSGGYPLSSWFSTAEISTAASSTFIASSGFVPLPVTIFPPVLIGGDLGLSFPTQSGATHFVEWSTNLVTGPWLPATNFPGDGTTNMVTLPATHPAAYFKVETE</sequence>
<keyword evidence="1" id="KW-0732">Signal</keyword>
<evidence type="ECO:0008006" key="4">
    <source>
        <dbReference type="Google" id="ProtNLM"/>
    </source>
</evidence>
<evidence type="ECO:0000313" key="3">
    <source>
        <dbReference type="Proteomes" id="UP000366872"/>
    </source>
</evidence>
<accession>A0A6C2UBQ8</accession>
<name>A0A6C2UBQ8_PONDE</name>
<gene>
    <name evidence="2" type="ORF">PDESU_05307</name>
</gene>
<dbReference type="Proteomes" id="UP000366872">
    <property type="component" value="Unassembled WGS sequence"/>
</dbReference>
<feature type="signal peptide" evidence="1">
    <location>
        <begin position="1"/>
        <end position="31"/>
    </location>
</feature>
<protein>
    <recommendedName>
        <fullName evidence="4">P/Homo B domain-containing protein</fullName>
    </recommendedName>
</protein>
<keyword evidence="3" id="KW-1185">Reference proteome</keyword>
<evidence type="ECO:0000313" key="2">
    <source>
        <dbReference type="EMBL" id="VGO16716.1"/>
    </source>
</evidence>
<dbReference type="RefSeq" id="WP_136082243.1">
    <property type="nucleotide sequence ID" value="NZ_CAAHFG010000004.1"/>
</dbReference>
<feature type="chain" id="PRO_5025438314" description="P/Homo B domain-containing protein" evidence="1">
    <location>
        <begin position="32"/>
        <end position="676"/>
    </location>
</feature>
<reference evidence="2 3" key="1">
    <citation type="submission" date="2019-04" db="EMBL/GenBank/DDBJ databases">
        <authorList>
            <person name="Van Vliet M D."/>
        </authorList>
    </citation>
    <scope>NUCLEOTIDE SEQUENCE [LARGE SCALE GENOMIC DNA]</scope>
    <source>
        <strain evidence="2 3">F1</strain>
    </source>
</reference>
<evidence type="ECO:0000256" key="1">
    <source>
        <dbReference type="SAM" id="SignalP"/>
    </source>
</evidence>
<organism evidence="2 3">
    <name type="scientific">Pontiella desulfatans</name>
    <dbReference type="NCBI Taxonomy" id="2750659"/>
    <lineage>
        <taxon>Bacteria</taxon>
        <taxon>Pseudomonadati</taxon>
        <taxon>Kiritimatiellota</taxon>
        <taxon>Kiritimatiellia</taxon>
        <taxon>Kiritimatiellales</taxon>
        <taxon>Pontiellaceae</taxon>
        <taxon>Pontiella</taxon>
    </lineage>
</organism>
<proteinExistence type="predicted"/>
<dbReference type="EMBL" id="CAAHFG010000004">
    <property type="protein sequence ID" value="VGO16716.1"/>
    <property type="molecule type" value="Genomic_DNA"/>
</dbReference>
<dbReference type="AlphaFoldDB" id="A0A6C2UBQ8"/>